<gene>
    <name evidence="2" type="ORF">PGLA1383_LOCUS46139</name>
    <name evidence="3" type="ORF">PGLA2088_LOCUS20563</name>
</gene>
<feature type="domain" description="PDZ" evidence="1">
    <location>
        <begin position="152"/>
        <end position="229"/>
    </location>
</feature>
<reference evidence="2" key="1">
    <citation type="submission" date="2021-02" db="EMBL/GenBank/DDBJ databases">
        <authorList>
            <person name="Dougan E. K."/>
            <person name="Rhodes N."/>
            <person name="Thang M."/>
            <person name="Chan C."/>
        </authorList>
    </citation>
    <scope>NUCLEOTIDE SEQUENCE</scope>
</reference>
<dbReference type="Proteomes" id="UP000626109">
    <property type="component" value="Unassembled WGS sequence"/>
</dbReference>
<evidence type="ECO:0000313" key="3">
    <source>
        <dbReference type="EMBL" id="CAE8677993.1"/>
    </source>
</evidence>
<name>A0A813GVA8_POLGL</name>
<evidence type="ECO:0000313" key="4">
    <source>
        <dbReference type="Proteomes" id="UP000654075"/>
    </source>
</evidence>
<evidence type="ECO:0000259" key="1">
    <source>
        <dbReference type="PROSITE" id="PS50106"/>
    </source>
</evidence>
<proteinExistence type="predicted"/>
<dbReference type="AlphaFoldDB" id="A0A813GVA8"/>
<dbReference type="Proteomes" id="UP000654075">
    <property type="component" value="Unassembled WGS sequence"/>
</dbReference>
<accession>A0A813GVA8</accession>
<evidence type="ECO:0000313" key="2">
    <source>
        <dbReference type="EMBL" id="CAE8629709.1"/>
    </source>
</evidence>
<comment type="caution">
    <text evidence="2">The sequence shown here is derived from an EMBL/GenBank/DDBJ whole genome shotgun (WGS) entry which is preliminary data.</text>
</comment>
<dbReference type="EMBL" id="CAJNNW010025644">
    <property type="protein sequence ID" value="CAE8677993.1"/>
    <property type="molecule type" value="Genomic_DNA"/>
</dbReference>
<keyword evidence="4" id="KW-1185">Reference proteome</keyword>
<dbReference type="InterPro" id="IPR001478">
    <property type="entry name" value="PDZ"/>
</dbReference>
<dbReference type="SUPFAM" id="SSF50156">
    <property type="entry name" value="PDZ domain-like"/>
    <property type="match status" value="1"/>
</dbReference>
<dbReference type="InterPro" id="IPR036034">
    <property type="entry name" value="PDZ_sf"/>
</dbReference>
<dbReference type="EMBL" id="CAJNNV010029692">
    <property type="protein sequence ID" value="CAE8629709.1"/>
    <property type="molecule type" value="Genomic_DNA"/>
</dbReference>
<protein>
    <recommendedName>
        <fullName evidence="1">PDZ domain-containing protein</fullName>
    </recommendedName>
</protein>
<sequence length="229" mass="24555">MFLFSGCCLEETDTSGVVEKRVDDPATAEDLPDVAYKVQPVSVLSRTDMSETSSVIDQASSSTYIVTVTKGAGEGFGLEFDVTDAQMPVVARVKGGSLIDAWNHKCKESQVVSPMDCMTMVNGDISSSQEMVDRLKQTGTFDLTFTRPQEHTVIIDKAGKVLGLWLTITAGTGLLVAGVQDGVAKESGANVKAFDRITAVNGKEEEPPKLLELIKNLAVLELKVLSYSS</sequence>
<dbReference type="PROSITE" id="PS50106">
    <property type="entry name" value="PDZ"/>
    <property type="match status" value="1"/>
</dbReference>
<organism evidence="2 4">
    <name type="scientific">Polarella glacialis</name>
    <name type="common">Dinoflagellate</name>
    <dbReference type="NCBI Taxonomy" id="89957"/>
    <lineage>
        <taxon>Eukaryota</taxon>
        <taxon>Sar</taxon>
        <taxon>Alveolata</taxon>
        <taxon>Dinophyceae</taxon>
        <taxon>Suessiales</taxon>
        <taxon>Suessiaceae</taxon>
        <taxon>Polarella</taxon>
    </lineage>
</organism>